<accession>A0AAE4JW90</accession>
<sequence>MVSRPSSAQIVSFTCVLGILGGIAPATLAQTQAQIAQQEGLYAVANMTETQRTVFQKNRQWLADVTSIQQYMGATLPATFDYAVRTTTEAAYSYVIPTTAPNAVNLKSYVGAAFLVPDGSNQITTIICQNQVPGQIRPADPRIVRGADPTQPPYSLACGDGSIQIPASEVTR</sequence>
<protein>
    <submittedName>
        <fullName evidence="1">Type IV pilin-like G/H family protein</fullName>
    </submittedName>
</protein>
<evidence type="ECO:0000313" key="2">
    <source>
        <dbReference type="Proteomes" id="UP001268256"/>
    </source>
</evidence>
<keyword evidence="2" id="KW-1185">Reference proteome</keyword>
<gene>
    <name evidence="1" type="ORF">RIF25_08315</name>
</gene>
<name>A0AAE4JW90_9CYAN</name>
<dbReference type="EMBL" id="JAVMIP010000006">
    <property type="protein sequence ID" value="MDS3860816.1"/>
    <property type="molecule type" value="Genomic_DNA"/>
</dbReference>
<evidence type="ECO:0000313" key="1">
    <source>
        <dbReference type="EMBL" id="MDS3860816.1"/>
    </source>
</evidence>
<organism evidence="1 2">
    <name type="scientific">Pseudocalidococcus azoricus BACA0444</name>
    <dbReference type="NCBI Taxonomy" id="2918990"/>
    <lineage>
        <taxon>Bacteria</taxon>
        <taxon>Bacillati</taxon>
        <taxon>Cyanobacteriota</taxon>
        <taxon>Cyanophyceae</taxon>
        <taxon>Acaryochloridales</taxon>
        <taxon>Thermosynechococcaceae</taxon>
        <taxon>Pseudocalidococcus</taxon>
        <taxon>Pseudocalidococcus azoricus</taxon>
    </lineage>
</organism>
<comment type="caution">
    <text evidence="1">The sequence shown here is derived from an EMBL/GenBank/DDBJ whole genome shotgun (WGS) entry which is preliminary data.</text>
</comment>
<dbReference type="InterPro" id="IPR031975">
    <property type="entry name" value="Pilin_GH"/>
</dbReference>
<dbReference type="Pfam" id="PF16734">
    <property type="entry name" value="Pilin_GH"/>
    <property type="match status" value="1"/>
</dbReference>
<dbReference type="RefSeq" id="WP_322878078.1">
    <property type="nucleotide sequence ID" value="NZ_JAVMIP010000006.1"/>
</dbReference>
<reference evidence="2" key="1">
    <citation type="submission" date="2023-07" db="EMBL/GenBank/DDBJ databases">
        <authorList>
            <person name="Luz R."/>
            <person name="Cordeiro R."/>
            <person name="Fonseca A."/>
            <person name="Goncalves V."/>
        </authorList>
    </citation>
    <scope>NUCLEOTIDE SEQUENCE [LARGE SCALE GENOMIC DNA]</scope>
    <source>
        <strain evidence="2">BACA0444</strain>
    </source>
</reference>
<dbReference type="Proteomes" id="UP001268256">
    <property type="component" value="Unassembled WGS sequence"/>
</dbReference>
<dbReference type="AlphaFoldDB" id="A0AAE4JW90"/>
<proteinExistence type="predicted"/>